<gene>
    <name evidence="4" type="ORF">K444DRAFT_610251</name>
</gene>
<organism evidence="4 5">
    <name type="scientific">Hyaloscypha bicolor E</name>
    <dbReference type="NCBI Taxonomy" id="1095630"/>
    <lineage>
        <taxon>Eukaryota</taxon>
        <taxon>Fungi</taxon>
        <taxon>Dikarya</taxon>
        <taxon>Ascomycota</taxon>
        <taxon>Pezizomycotina</taxon>
        <taxon>Leotiomycetes</taxon>
        <taxon>Helotiales</taxon>
        <taxon>Hyaloscyphaceae</taxon>
        <taxon>Hyaloscypha</taxon>
        <taxon>Hyaloscypha bicolor</taxon>
    </lineage>
</organism>
<proteinExistence type="predicted"/>
<feature type="compositionally biased region" description="Low complexity" evidence="2">
    <location>
        <begin position="247"/>
        <end position="264"/>
    </location>
</feature>
<dbReference type="InParanoid" id="A0A2J6TK54"/>
<feature type="region of interest" description="Disordered" evidence="2">
    <location>
        <begin position="427"/>
        <end position="458"/>
    </location>
</feature>
<reference evidence="4 5" key="1">
    <citation type="submission" date="2016-04" db="EMBL/GenBank/DDBJ databases">
        <title>A degradative enzymes factory behind the ericoid mycorrhizal symbiosis.</title>
        <authorList>
            <consortium name="DOE Joint Genome Institute"/>
            <person name="Martino E."/>
            <person name="Morin E."/>
            <person name="Grelet G."/>
            <person name="Kuo A."/>
            <person name="Kohler A."/>
            <person name="Daghino S."/>
            <person name="Barry K."/>
            <person name="Choi C."/>
            <person name="Cichocki N."/>
            <person name="Clum A."/>
            <person name="Copeland A."/>
            <person name="Hainaut M."/>
            <person name="Haridas S."/>
            <person name="Labutti K."/>
            <person name="Lindquist E."/>
            <person name="Lipzen A."/>
            <person name="Khouja H.-R."/>
            <person name="Murat C."/>
            <person name="Ohm R."/>
            <person name="Olson A."/>
            <person name="Spatafora J."/>
            <person name="Veneault-Fourrey C."/>
            <person name="Henrissat B."/>
            <person name="Grigoriev I."/>
            <person name="Martin F."/>
            <person name="Perotto S."/>
        </authorList>
    </citation>
    <scope>NUCLEOTIDE SEQUENCE [LARGE SCALE GENOMIC DNA]</scope>
    <source>
        <strain evidence="4 5">E</strain>
    </source>
</reference>
<keyword evidence="3" id="KW-0472">Membrane</keyword>
<dbReference type="AlphaFoldDB" id="A0A2J6TK54"/>
<evidence type="ECO:0000256" key="3">
    <source>
        <dbReference type="SAM" id="Phobius"/>
    </source>
</evidence>
<dbReference type="RefSeq" id="XP_024740303.1">
    <property type="nucleotide sequence ID" value="XM_024879712.1"/>
</dbReference>
<feature type="compositionally biased region" description="Polar residues" evidence="2">
    <location>
        <begin position="346"/>
        <end position="357"/>
    </location>
</feature>
<dbReference type="SUPFAM" id="SSF58100">
    <property type="entry name" value="Bacterial hemolysins"/>
    <property type="match status" value="1"/>
</dbReference>
<evidence type="ECO:0000256" key="1">
    <source>
        <dbReference type="SAM" id="Coils"/>
    </source>
</evidence>
<dbReference type="Proteomes" id="UP000235371">
    <property type="component" value="Unassembled WGS sequence"/>
</dbReference>
<protein>
    <submittedName>
        <fullName evidence="4">Uncharacterized protein</fullName>
    </submittedName>
</protein>
<feature type="compositionally biased region" description="Acidic residues" evidence="2">
    <location>
        <begin position="265"/>
        <end position="275"/>
    </location>
</feature>
<dbReference type="STRING" id="1095630.A0A2J6TK54"/>
<dbReference type="GeneID" id="36587789"/>
<name>A0A2J6TK54_9HELO</name>
<feature type="region of interest" description="Disordered" evidence="2">
    <location>
        <begin position="186"/>
        <end position="275"/>
    </location>
</feature>
<feature type="transmembrane region" description="Helical" evidence="3">
    <location>
        <begin position="464"/>
        <end position="485"/>
    </location>
</feature>
<keyword evidence="3" id="KW-0812">Transmembrane</keyword>
<accession>A0A2J6TK54</accession>
<keyword evidence="3" id="KW-1133">Transmembrane helix</keyword>
<feature type="region of interest" description="Disordered" evidence="2">
    <location>
        <begin position="343"/>
        <end position="411"/>
    </location>
</feature>
<evidence type="ECO:0000256" key="2">
    <source>
        <dbReference type="SAM" id="MobiDB-lite"/>
    </source>
</evidence>
<sequence>MNLERERTELLNKLQRASDSIDQKEKHIQHVEAQAAKFKEELEAEQEKVRTLHENIKKAKELADGREQYITQTEGQAKEFEDQVKELEKDKLDLNHQLVYEKAGRYNVETAKGVLSTKYDKLLDETNNVRGQLDATQKENGRLKGHIDDLKTTITSLEHVQAEALEDRKVAQGLRRQWERMRNELPRFNPSPQAAIAPPPPGPDGQAGRAEQSKTQNLASELPFDFDHGSIQESNGESDAPTTTTQSSNGKPSDGSSSSSSSSEDCGDANDDNDTEVNDEITEVIRKVHVHSPRIRIYLPYQKTLHNPFSCWVLVEFNTAILFRNWLSYAAGRAAPLLRRKGRTVEGTSPNGLSQSPSGGGTLNGVRGTPSAPSPVDPKSEKDAELIQPVNGTAPDGPNGASVSPSEPSPVDPKILEVVNLIEPVVPSEDNRETYPSGENLPRDEHFRQPSSNANINPSNSPPVFGTFFAFALHLIFYYFLYVCYENYCERSKWISANETARKLAFDILALRGGDGRGLASHLFSEQVVRTIDRFVLTTVSLFKVETKAWQIPG</sequence>
<feature type="compositionally biased region" description="Polar residues" evidence="2">
    <location>
        <begin position="231"/>
        <end position="246"/>
    </location>
</feature>
<evidence type="ECO:0000313" key="4">
    <source>
        <dbReference type="EMBL" id="PMD63399.1"/>
    </source>
</evidence>
<evidence type="ECO:0000313" key="5">
    <source>
        <dbReference type="Proteomes" id="UP000235371"/>
    </source>
</evidence>
<dbReference type="EMBL" id="KZ613782">
    <property type="protein sequence ID" value="PMD63399.1"/>
    <property type="molecule type" value="Genomic_DNA"/>
</dbReference>
<dbReference type="Gene3D" id="1.10.287.1490">
    <property type="match status" value="1"/>
</dbReference>
<feature type="coiled-coil region" evidence="1">
    <location>
        <begin position="7"/>
        <end position="139"/>
    </location>
</feature>
<dbReference type="OrthoDB" id="3554981at2759"/>
<keyword evidence="5" id="KW-1185">Reference proteome</keyword>
<keyword evidence="1" id="KW-0175">Coiled coil</keyword>